<organism evidence="1">
    <name type="scientific">Rhizophora mucronata</name>
    <name type="common">Asiatic mangrove</name>
    <dbReference type="NCBI Taxonomy" id="61149"/>
    <lineage>
        <taxon>Eukaryota</taxon>
        <taxon>Viridiplantae</taxon>
        <taxon>Streptophyta</taxon>
        <taxon>Embryophyta</taxon>
        <taxon>Tracheophyta</taxon>
        <taxon>Spermatophyta</taxon>
        <taxon>Magnoliopsida</taxon>
        <taxon>eudicotyledons</taxon>
        <taxon>Gunneridae</taxon>
        <taxon>Pentapetalae</taxon>
        <taxon>rosids</taxon>
        <taxon>fabids</taxon>
        <taxon>Malpighiales</taxon>
        <taxon>Rhizophoraceae</taxon>
        <taxon>Rhizophora</taxon>
    </lineage>
</organism>
<evidence type="ECO:0000313" key="1">
    <source>
        <dbReference type="EMBL" id="MBW91782.1"/>
    </source>
</evidence>
<name>A0A2P2JE80_RHIMU</name>
<proteinExistence type="predicted"/>
<dbReference type="AlphaFoldDB" id="A0A2P2JE80"/>
<accession>A0A2P2JE80</accession>
<dbReference type="EMBL" id="GGEC01011300">
    <property type="protein sequence ID" value="MBW91783.1"/>
    <property type="molecule type" value="Transcribed_RNA"/>
</dbReference>
<reference evidence="1" key="1">
    <citation type="submission" date="2018-02" db="EMBL/GenBank/DDBJ databases">
        <title>Rhizophora mucronata_Transcriptome.</title>
        <authorList>
            <person name="Meera S.P."/>
            <person name="Sreeshan A."/>
            <person name="Augustine A."/>
        </authorList>
    </citation>
    <scope>NUCLEOTIDE SEQUENCE</scope>
    <source>
        <tissue evidence="1">Leaf</tissue>
    </source>
</reference>
<dbReference type="EMBL" id="GGEC01011299">
    <property type="protein sequence ID" value="MBW91782.1"/>
    <property type="molecule type" value="Transcribed_RNA"/>
</dbReference>
<sequence length="47" mass="5390">MVRFIWSSHIFTAVVERDAGLAQVFMKAMLLWCLRDEVGQVMGMGCR</sequence>
<protein>
    <submittedName>
        <fullName evidence="1">Uncharacterized protein</fullName>
    </submittedName>
</protein>